<comment type="function">
    <text evidence="2 10">Catalyzes the formation of the alpha-1,6-glucosidic linkages in glycogen by scission of a 1,4-alpha-linked oligosaccharide from growing alpha-1,4-glucan chains and the subsequent attachment of the oligosaccharide to the alpha-1,6 position.</text>
</comment>
<proteinExistence type="inferred from homology"/>
<dbReference type="EC" id="2.4.1.18" evidence="10"/>
<dbReference type="NCBIfam" id="NF008967">
    <property type="entry name" value="PRK12313.1"/>
    <property type="match status" value="1"/>
</dbReference>
<keyword evidence="5 10" id="KW-0321">Glycogen metabolism</keyword>
<dbReference type="FunFam" id="2.60.40.1180:FF:000002">
    <property type="entry name" value="1,4-alpha-glucan branching enzyme GlgB"/>
    <property type="match status" value="1"/>
</dbReference>
<evidence type="ECO:0000256" key="2">
    <source>
        <dbReference type="ARBA" id="ARBA00002953"/>
    </source>
</evidence>
<dbReference type="GO" id="GO:0005829">
    <property type="term" value="C:cytosol"/>
    <property type="evidence" value="ECO:0007669"/>
    <property type="project" value="TreeGrafter"/>
</dbReference>
<keyword evidence="7 10" id="KW-0808">Transferase</keyword>
<gene>
    <name evidence="10 13" type="primary">glgB</name>
    <name evidence="13" type="ordered locus">trd_1933</name>
</gene>
<keyword evidence="14" id="KW-1185">Reference proteome</keyword>
<dbReference type="HAMAP" id="MF_00685">
    <property type="entry name" value="GlgB"/>
    <property type="match status" value="1"/>
</dbReference>
<feature type="active site" description="Nucleophile" evidence="10 11">
    <location>
        <position position="321"/>
    </location>
</feature>
<evidence type="ECO:0000256" key="9">
    <source>
        <dbReference type="ARBA" id="ARBA00023277"/>
    </source>
</evidence>
<evidence type="ECO:0000313" key="14">
    <source>
        <dbReference type="Proteomes" id="UP000000447"/>
    </source>
</evidence>
<dbReference type="CDD" id="cd02855">
    <property type="entry name" value="E_set_GBE_prok_N"/>
    <property type="match status" value="1"/>
</dbReference>
<evidence type="ECO:0000256" key="1">
    <source>
        <dbReference type="ARBA" id="ARBA00000826"/>
    </source>
</evidence>
<dbReference type="SMART" id="SM00642">
    <property type="entry name" value="Aamy"/>
    <property type="match status" value="1"/>
</dbReference>
<reference evidence="13 14" key="1">
    <citation type="journal article" date="2009" name="PLoS ONE">
        <title>Complete genome sequence of the aerobic CO-oxidizing thermophile Thermomicrobium roseum.</title>
        <authorList>
            <person name="Wu D."/>
            <person name="Raymond J."/>
            <person name="Wu M."/>
            <person name="Chatterji S."/>
            <person name="Ren Q."/>
            <person name="Graham J.E."/>
            <person name="Bryant D.A."/>
            <person name="Robb F."/>
            <person name="Colman A."/>
            <person name="Tallon L.J."/>
            <person name="Badger J.H."/>
            <person name="Madupu R."/>
            <person name="Ward N.L."/>
            <person name="Eisen J.A."/>
        </authorList>
    </citation>
    <scope>NUCLEOTIDE SEQUENCE [LARGE SCALE GENOMIC DNA]</scope>
    <source>
        <strain evidence="14">ATCC 27502 / DSM 5159 / P-2</strain>
    </source>
</reference>
<dbReference type="NCBIfam" id="TIGR01515">
    <property type="entry name" value="branching_enzym"/>
    <property type="match status" value="1"/>
</dbReference>
<dbReference type="InterPro" id="IPR044143">
    <property type="entry name" value="GlgB_N_E_set_prok"/>
</dbReference>
<keyword evidence="8 10" id="KW-0320">Glycogen biosynthesis</keyword>
<dbReference type="Pfam" id="PF02806">
    <property type="entry name" value="Alpha-amylase_C"/>
    <property type="match status" value="1"/>
</dbReference>
<dbReference type="GO" id="GO:0005978">
    <property type="term" value="P:glycogen biosynthetic process"/>
    <property type="evidence" value="ECO:0007669"/>
    <property type="project" value="UniProtKB-UniRule"/>
</dbReference>
<dbReference type="SUPFAM" id="SSF81296">
    <property type="entry name" value="E set domains"/>
    <property type="match status" value="1"/>
</dbReference>
<dbReference type="InterPro" id="IPR013780">
    <property type="entry name" value="Glyco_hydro_b"/>
</dbReference>
<dbReference type="GO" id="GO:0004553">
    <property type="term" value="F:hydrolase activity, hydrolyzing O-glycosyl compounds"/>
    <property type="evidence" value="ECO:0007669"/>
    <property type="project" value="InterPro"/>
</dbReference>
<dbReference type="CAZy" id="GH13">
    <property type="family name" value="Glycoside Hydrolase Family 13"/>
</dbReference>
<dbReference type="eggNOG" id="COG0296">
    <property type="taxonomic scope" value="Bacteria"/>
</dbReference>
<evidence type="ECO:0000256" key="11">
    <source>
        <dbReference type="PIRSR" id="PIRSR000463-1"/>
    </source>
</evidence>
<protein>
    <recommendedName>
        <fullName evidence="10">1,4-alpha-glucan branching enzyme GlgB</fullName>
        <ecNumber evidence="10">2.4.1.18</ecNumber>
    </recommendedName>
    <alternativeName>
        <fullName evidence="10">1,4-alpha-D-glucan:1,4-alpha-D-glucan 6-glucosyl-transferase</fullName>
    </alternativeName>
    <alternativeName>
        <fullName evidence="10">Alpha-(1-&gt;4)-glucan branching enzyme</fullName>
    </alternativeName>
    <alternativeName>
        <fullName evidence="10">Glycogen branching enzyme</fullName>
        <shortName evidence="10">BE</shortName>
    </alternativeName>
</protein>
<dbReference type="NCBIfam" id="NF003811">
    <property type="entry name" value="PRK05402.1"/>
    <property type="match status" value="1"/>
</dbReference>
<dbReference type="PANTHER" id="PTHR43651:SF3">
    <property type="entry name" value="1,4-ALPHA-GLUCAN-BRANCHING ENZYME"/>
    <property type="match status" value="1"/>
</dbReference>
<dbReference type="InterPro" id="IPR013783">
    <property type="entry name" value="Ig-like_fold"/>
</dbReference>
<dbReference type="CAZy" id="CBM48">
    <property type="family name" value="Carbohydrate-Binding Module Family 48"/>
</dbReference>
<dbReference type="InterPro" id="IPR006048">
    <property type="entry name" value="A-amylase/branching_C"/>
</dbReference>
<evidence type="ECO:0000313" key="13">
    <source>
        <dbReference type="EMBL" id="ACM06114.1"/>
    </source>
</evidence>
<dbReference type="STRING" id="309801.trd_1933"/>
<dbReference type="OrthoDB" id="9800174at2"/>
<dbReference type="PIRSF" id="PIRSF000463">
    <property type="entry name" value="GlgB"/>
    <property type="match status" value="1"/>
</dbReference>
<comment type="catalytic activity">
    <reaction evidence="1 10">
        <text>Transfers a segment of a (1-&gt;4)-alpha-D-glucan chain to a primary hydroxy group in a similar glucan chain.</text>
        <dbReference type="EC" id="2.4.1.18"/>
    </reaction>
</comment>
<comment type="pathway">
    <text evidence="3 10">Glycan biosynthesis; glycogen biosynthesis.</text>
</comment>
<dbReference type="FunFam" id="3.20.20.80:FF:000003">
    <property type="entry name" value="1,4-alpha-glucan branching enzyme GlgB"/>
    <property type="match status" value="1"/>
</dbReference>
<comment type="similarity">
    <text evidence="4 10">Belongs to the glycosyl hydrolase 13 family. GlgB subfamily.</text>
</comment>
<name>B9L233_THERP</name>
<dbReference type="InterPro" id="IPR037439">
    <property type="entry name" value="Branching_enzy"/>
</dbReference>
<dbReference type="InterPro" id="IPR006047">
    <property type="entry name" value="GH13_cat_dom"/>
</dbReference>
<keyword evidence="9 10" id="KW-0119">Carbohydrate metabolism</keyword>
<keyword evidence="6 10" id="KW-0328">Glycosyltransferase</keyword>
<dbReference type="AlphaFoldDB" id="B9L233"/>
<dbReference type="InterPro" id="IPR004193">
    <property type="entry name" value="Glyco_hydro_13_N"/>
</dbReference>
<evidence type="ECO:0000256" key="6">
    <source>
        <dbReference type="ARBA" id="ARBA00022676"/>
    </source>
</evidence>
<dbReference type="Proteomes" id="UP000000447">
    <property type="component" value="Chromosome"/>
</dbReference>
<organism evidence="13 14">
    <name type="scientific">Thermomicrobium roseum (strain ATCC 27502 / DSM 5159 / P-2)</name>
    <dbReference type="NCBI Taxonomy" id="309801"/>
    <lineage>
        <taxon>Bacteria</taxon>
        <taxon>Pseudomonadati</taxon>
        <taxon>Thermomicrobiota</taxon>
        <taxon>Thermomicrobia</taxon>
        <taxon>Thermomicrobiales</taxon>
        <taxon>Thermomicrobiaceae</taxon>
        <taxon>Thermomicrobium</taxon>
    </lineage>
</organism>
<dbReference type="HOGENOM" id="CLU_004245_3_2_0"/>
<dbReference type="GO" id="GO:0043169">
    <property type="term" value="F:cation binding"/>
    <property type="evidence" value="ECO:0007669"/>
    <property type="project" value="InterPro"/>
</dbReference>
<dbReference type="RefSeq" id="WP_015922875.1">
    <property type="nucleotide sequence ID" value="NC_011959.1"/>
</dbReference>
<evidence type="ECO:0000256" key="3">
    <source>
        <dbReference type="ARBA" id="ARBA00004964"/>
    </source>
</evidence>
<dbReference type="FunFam" id="2.60.40.10:FF:000169">
    <property type="entry name" value="1,4-alpha-glucan branching enzyme GlgB"/>
    <property type="match status" value="1"/>
</dbReference>
<dbReference type="Pfam" id="PF00128">
    <property type="entry name" value="Alpha-amylase"/>
    <property type="match status" value="1"/>
</dbReference>
<dbReference type="Gene3D" id="3.20.20.80">
    <property type="entry name" value="Glycosidases"/>
    <property type="match status" value="1"/>
</dbReference>
<dbReference type="CDD" id="cd11322">
    <property type="entry name" value="AmyAc_Glg_BE"/>
    <property type="match status" value="1"/>
</dbReference>
<accession>B9L233</accession>
<dbReference type="Gene3D" id="2.60.40.10">
    <property type="entry name" value="Immunoglobulins"/>
    <property type="match status" value="1"/>
</dbReference>
<dbReference type="PANTHER" id="PTHR43651">
    <property type="entry name" value="1,4-ALPHA-GLUCAN-BRANCHING ENZYME"/>
    <property type="match status" value="1"/>
</dbReference>
<dbReference type="SUPFAM" id="SSF51011">
    <property type="entry name" value="Glycosyl hydrolase domain"/>
    <property type="match status" value="1"/>
</dbReference>
<evidence type="ECO:0000256" key="5">
    <source>
        <dbReference type="ARBA" id="ARBA00022600"/>
    </source>
</evidence>
<dbReference type="InterPro" id="IPR014756">
    <property type="entry name" value="Ig_E-set"/>
</dbReference>
<dbReference type="KEGG" id="tro:trd_1933"/>
<dbReference type="SUPFAM" id="SSF51445">
    <property type="entry name" value="(Trans)glycosidases"/>
    <property type="match status" value="1"/>
</dbReference>
<feature type="domain" description="Glycosyl hydrolase family 13 catalytic" evidence="12">
    <location>
        <begin position="162"/>
        <end position="526"/>
    </location>
</feature>
<feature type="active site" description="Proton donor" evidence="10 11">
    <location>
        <position position="374"/>
    </location>
</feature>
<sequence length="647" mass="74676">MTGRPVGPACHDRSLLTEHDVYLFSEGTWLRAYEKMGAHPCVLDGEEGVYFAVWAPNAERVSVVGDFNDWTPGKHPLCPRGSSGIWEGFIPGLGPGARYKYHLVSRYHGYQVFKADPYGFRHECPPGTASIVWDLTYEWQDGDWMRRRGRANALDAPMQIYEVHLGSWMRVPEEGNRWLTYREIAPKLAEHVQRMGFTHVEFLPVMEHPFYGSWGYQITGYFAPTARYGTPQDFMALVDALHQQGIGVILDWVPSHFPTDEHGLVFFDGTHLYEHADPRKGFHPDWHTAIFNYGRNEVRTFLLSSAMFWLDRYHADGLRVDAVASMLYLDYSRGPGEWIPNEYGGRENLEAIAFLRRLNEEIYRYYPDVQTIAEESTAWPMVSRPTYLGGLGFGLKWDMGWMHDTLLYFSRDPIYRKYHHHELTFRMLYAFTENFVLPLSHDEVVHGKGSLIAKMPGDDWQKFANLRLLYGYQYTQPGKKLLFMGAELAQWREWDHETSLDWHLLEYAPHRGVQRWLADLNRLACREPALHERDVWPDGFEWIDCNDAENSVLVYLRKSCDPADTLLIVCNFTPVPRQNYRVGAPAPGFWRELLNSDAREYGGSGWGNLGGVETVPVPWHGRPYSLVLTLPPLAILIFKRATEGSVR</sequence>
<evidence type="ECO:0000259" key="12">
    <source>
        <dbReference type="SMART" id="SM00642"/>
    </source>
</evidence>
<comment type="subunit">
    <text evidence="10">Monomer.</text>
</comment>
<evidence type="ECO:0000256" key="4">
    <source>
        <dbReference type="ARBA" id="ARBA00009000"/>
    </source>
</evidence>
<dbReference type="GO" id="GO:0003844">
    <property type="term" value="F:1,4-alpha-glucan branching enzyme activity"/>
    <property type="evidence" value="ECO:0007669"/>
    <property type="project" value="UniProtKB-UniRule"/>
</dbReference>
<dbReference type="UniPathway" id="UPA00164"/>
<dbReference type="InterPro" id="IPR006407">
    <property type="entry name" value="GlgB"/>
</dbReference>
<dbReference type="Pfam" id="PF02922">
    <property type="entry name" value="CBM_48"/>
    <property type="match status" value="1"/>
</dbReference>
<dbReference type="EMBL" id="CP001275">
    <property type="protein sequence ID" value="ACM06114.1"/>
    <property type="molecule type" value="Genomic_DNA"/>
</dbReference>
<dbReference type="Gene3D" id="2.60.40.1180">
    <property type="entry name" value="Golgi alpha-mannosidase II"/>
    <property type="match status" value="1"/>
</dbReference>
<evidence type="ECO:0000256" key="7">
    <source>
        <dbReference type="ARBA" id="ARBA00022679"/>
    </source>
</evidence>
<evidence type="ECO:0000256" key="8">
    <source>
        <dbReference type="ARBA" id="ARBA00023056"/>
    </source>
</evidence>
<dbReference type="InterPro" id="IPR017853">
    <property type="entry name" value="GH"/>
</dbReference>
<evidence type="ECO:0000256" key="10">
    <source>
        <dbReference type="HAMAP-Rule" id="MF_00685"/>
    </source>
</evidence>